<accession>A0AAQ3M9C3</accession>
<dbReference type="AlphaFoldDB" id="A0AAQ3M9C3"/>
<evidence type="ECO:0000313" key="1">
    <source>
        <dbReference type="EMBL" id="WPH03198.1"/>
    </source>
</evidence>
<sequence length="266" mass="30537">MSPSPILALPTELLAAILEFVFDDNLPLTGLTSSATGSLIDTTYIASHHLQPLLVCSIFHRIAHISAFRKTTFTCTNLYTQIPDRLTQVLKPEQVSAIRHLSFVSDQRHFRRFLDWGNAPFGVDGLRLKKLTIVLQRSSFWHYLFDFTADLVRLLRRLKGVDELIFVQNAALVKGSFKAWYNRLVGLILKIDHAERYDRISPNLDYTWWNWHFDEQGQSFSLKACPSKSFIDEESYLSTVLPLLEALRESVDNEAWNPDPRTRNGA</sequence>
<keyword evidence="2" id="KW-1185">Reference proteome</keyword>
<dbReference type="EMBL" id="CP138589">
    <property type="protein sequence ID" value="WPH03198.1"/>
    <property type="molecule type" value="Genomic_DNA"/>
</dbReference>
<reference evidence="1 2" key="1">
    <citation type="submission" date="2023-11" db="EMBL/GenBank/DDBJ databases">
        <title>An acidophilic fungus is an integral part of prey digestion in a carnivorous sundew plant.</title>
        <authorList>
            <person name="Tsai I.J."/>
        </authorList>
    </citation>
    <scope>NUCLEOTIDE SEQUENCE [LARGE SCALE GENOMIC DNA]</scope>
    <source>
        <strain evidence="1">169a</strain>
    </source>
</reference>
<gene>
    <name evidence="1" type="ORF">R9X50_00607400</name>
</gene>
<proteinExistence type="predicted"/>
<name>A0AAQ3M9C3_9PEZI</name>
<dbReference type="Proteomes" id="UP001303373">
    <property type="component" value="Chromosome 10"/>
</dbReference>
<organism evidence="1 2">
    <name type="scientific">Acrodontium crateriforme</name>
    <dbReference type="NCBI Taxonomy" id="150365"/>
    <lineage>
        <taxon>Eukaryota</taxon>
        <taxon>Fungi</taxon>
        <taxon>Dikarya</taxon>
        <taxon>Ascomycota</taxon>
        <taxon>Pezizomycotina</taxon>
        <taxon>Dothideomycetes</taxon>
        <taxon>Dothideomycetidae</taxon>
        <taxon>Mycosphaerellales</taxon>
        <taxon>Teratosphaeriaceae</taxon>
        <taxon>Acrodontium</taxon>
    </lineage>
</organism>
<protein>
    <submittedName>
        <fullName evidence="1">Uncharacterized protein</fullName>
    </submittedName>
</protein>
<evidence type="ECO:0000313" key="2">
    <source>
        <dbReference type="Proteomes" id="UP001303373"/>
    </source>
</evidence>